<keyword evidence="3" id="KW-1185">Reference proteome</keyword>
<protein>
    <submittedName>
        <fullName evidence="2">Uncharacterized protein</fullName>
    </submittedName>
</protein>
<dbReference type="Proteomes" id="UP000053477">
    <property type="component" value="Unassembled WGS sequence"/>
</dbReference>
<evidence type="ECO:0000313" key="2">
    <source>
        <dbReference type="EMBL" id="KLO15437.1"/>
    </source>
</evidence>
<keyword evidence="1" id="KW-0175">Coiled coil</keyword>
<accession>A0A0H2RV41</accession>
<evidence type="ECO:0000313" key="3">
    <source>
        <dbReference type="Proteomes" id="UP000053477"/>
    </source>
</evidence>
<organism evidence="2 3">
    <name type="scientific">Schizopora paradoxa</name>
    <dbReference type="NCBI Taxonomy" id="27342"/>
    <lineage>
        <taxon>Eukaryota</taxon>
        <taxon>Fungi</taxon>
        <taxon>Dikarya</taxon>
        <taxon>Basidiomycota</taxon>
        <taxon>Agaricomycotina</taxon>
        <taxon>Agaricomycetes</taxon>
        <taxon>Hymenochaetales</taxon>
        <taxon>Schizoporaceae</taxon>
        <taxon>Schizopora</taxon>
    </lineage>
</organism>
<feature type="coiled-coil region" evidence="1">
    <location>
        <begin position="87"/>
        <end position="117"/>
    </location>
</feature>
<evidence type="ECO:0000256" key="1">
    <source>
        <dbReference type="SAM" id="Coils"/>
    </source>
</evidence>
<reference evidence="2 3" key="1">
    <citation type="submission" date="2015-04" db="EMBL/GenBank/DDBJ databases">
        <title>Complete genome sequence of Schizopora paradoxa KUC8140, a cosmopolitan wood degrader in East Asia.</title>
        <authorList>
            <consortium name="DOE Joint Genome Institute"/>
            <person name="Min B."/>
            <person name="Park H."/>
            <person name="Jang Y."/>
            <person name="Kim J.-J."/>
            <person name="Kim K.H."/>
            <person name="Pangilinan J."/>
            <person name="Lipzen A."/>
            <person name="Riley R."/>
            <person name="Grigoriev I.V."/>
            <person name="Spatafora J.W."/>
            <person name="Choi I.-G."/>
        </authorList>
    </citation>
    <scope>NUCLEOTIDE SEQUENCE [LARGE SCALE GENOMIC DNA]</scope>
    <source>
        <strain evidence="2 3">KUC8140</strain>
    </source>
</reference>
<dbReference type="AlphaFoldDB" id="A0A0H2RV41"/>
<dbReference type="SUPFAM" id="SSF52047">
    <property type="entry name" value="RNI-like"/>
    <property type="match status" value="1"/>
</dbReference>
<dbReference type="EMBL" id="KQ085929">
    <property type="protein sequence ID" value="KLO15437.1"/>
    <property type="molecule type" value="Genomic_DNA"/>
</dbReference>
<proteinExistence type="predicted"/>
<sequence>MVRYLKGFKLSGLWTCPRSIEASCAQRTKELLKFADAMFEDMQKQIDDAFESDGEEQSLTINDSSVKTQRLAVEKIRMFLHMISMQSEIFRRAVQSKQDKLRALEAEKSRIEEQIEERLIPTPLPTLPTEILGQIFSHLYWSESVAPFPRTPPGHSNFPAVDCRTTLQRFLDDDATPIEWKSLINKRIPCVITTLGAEEGWRTIAPFFGPHPRTIRLRDLHEVSEDILEMPSTAIFINLSERVTRDLESIRQKPWHNVLLSEFRDTDSSEVPREVLQDLVQNFGEKLSGVDHLSFFEISPNTYDDRFLAQASSLMDTGGTEGLSLKPSYACLPPHLIPTFRPIMSNITELETSVPMTYDFGDTITHIDHLLQVLMLCSNTLTSIVITNGQISGTPSVSQTRGHSRVSFPQLKRLSLNALVERSVLDILSAIECPSLRHLTLSMCSVGTSDLTQSQLNTGIATRISASFLHGLFPDLESISANLGEFKDAQFLSDLASPSGSGSWLFPLLDTMKFGSGCVSVAQLPLLRAVTKVVHNRMRSDATKNIRSLSITEFRGAESTDCDALRLFVPEIRFIPDVIHSWGSDAGW</sequence>
<dbReference type="OrthoDB" id="2852593at2759"/>
<gene>
    <name evidence="2" type="ORF">SCHPADRAFT_995820</name>
</gene>
<dbReference type="InParanoid" id="A0A0H2RV41"/>
<name>A0A0H2RV41_9AGAM</name>